<evidence type="ECO:0000256" key="11">
    <source>
        <dbReference type="SAM" id="Coils"/>
    </source>
</evidence>
<evidence type="ECO:0000256" key="10">
    <source>
        <dbReference type="ARBA" id="ARBA00042326"/>
    </source>
</evidence>
<evidence type="ECO:0000256" key="8">
    <source>
        <dbReference type="ARBA" id="ARBA00040683"/>
    </source>
</evidence>
<evidence type="ECO:0000256" key="1">
    <source>
        <dbReference type="ARBA" id="ARBA00004120"/>
    </source>
</evidence>
<feature type="compositionally biased region" description="Basic residues" evidence="12">
    <location>
        <begin position="315"/>
        <end position="327"/>
    </location>
</feature>
<evidence type="ECO:0000313" key="14">
    <source>
        <dbReference type="Proteomes" id="UP000694620"/>
    </source>
</evidence>
<reference evidence="13" key="1">
    <citation type="submission" date="2021-06" db="EMBL/GenBank/DDBJ databases">
        <authorList>
            <consortium name="Wellcome Sanger Institute Data Sharing"/>
        </authorList>
    </citation>
    <scope>NUCLEOTIDE SEQUENCE [LARGE SCALE GENOMIC DNA]</scope>
</reference>
<proteinExistence type="inferred from homology"/>
<reference evidence="13" key="3">
    <citation type="submission" date="2025-09" db="UniProtKB">
        <authorList>
            <consortium name="Ensembl"/>
        </authorList>
    </citation>
    <scope>IDENTIFICATION</scope>
</reference>
<name>A0A8C4RCC6_ERPCA</name>
<protein>
    <recommendedName>
        <fullName evidence="8">Centrosomal protein CCDC61</fullName>
    </recommendedName>
    <alternativeName>
        <fullName evidence="9">Coiled-coil domain-containing protein 61</fullName>
    </alternativeName>
    <alternativeName>
        <fullName evidence="10">VFL3 homolog</fullName>
    </alternativeName>
</protein>
<feature type="compositionally biased region" description="Low complexity" evidence="12">
    <location>
        <begin position="424"/>
        <end position="450"/>
    </location>
</feature>
<dbReference type="Ensembl" id="ENSECRT00000000077.1">
    <property type="protein sequence ID" value="ENSECRP00000000073.1"/>
    <property type="gene ID" value="ENSECRG00000000053.1"/>
</dbReference>
<evidence type="ECO:0000256" key="2">
    <source>
        <dbReference type="ARBA" id="ARBA00004607"/>
    </source>
</evidence>
<evidence type="ECO:0000256" key="3">
    <source>
        <dbReference type="ARBA" id="ARBA00022490"/>
    </source>
</evidence>
<keyword evidence="6" id="KW-0966">Cell projection</keyword>
<dbReference type="PANTHER" id="PTHR22691:SF1">
    <property type="entry name" value="CENTROSOMAL PROTEIN CCDC61"/>
    <property type="match status" value="1"/>
</dbReference>
<dbReference type="PANTHER" id="PTHR22691">
    <property type="entry name" value="YEAST SPT2-RELATED"/>
    <property type="match status" value="1"/>
</dbReference>
<feature type="compositionally biased region" description="Polar residues" evidence="12">
    <location>
        <begin position="406"/>
        <end position="419"/>
    </location>
</feature>
<feature type="compositionally biased region" description="Basic and acidic residues" evidence="12">
    <location>
        <begin position="382"/>
        <end position="402"/>
    </location>
</feature>
<keyword evidence="4 11" id="KW-0175">Coiled coil</keyword>
<evidence type="ECO:0000256" key="4">
    <source>
        <dbReference type="ARBA" id="ARBA00023054"/>
    </source>
</evidence>
<dbReference type="GO" id="GO:0034451">
    <property type="term" value="C:centriolar satellite"/>
    <property type="evidence" value="ECO:0007669"/>
    <property type="project" value="UniProtKB-SubCell"/>
</dbReference>
<comment type="similarity">
    <text evidence="7">Belongs to the CCDC61 family.</text>
</comment>
<reference evidence="13" key="2">
    <citation type="submission" date="2025-08" db="UniProtKB">
        <authorList>
            <consortium name="Ensembl"/>
        </authorList>
    </citation>
    <scope>IDENTIFICATION</scope>
</reference>
<dbReference type="GO" id="GO:0036064">
    <property type="term" value="C:ciliary basal body"/>
    <property type="evidence" value="ECO:0007669"/>
    <property type="project" value="TreeGrafter"/>
</dbReference>
<feature type="region of interest" description="Disordered" evidence="12">
    <location>
        <begin position="282"/>
        <end position="511"/>
    </location>
</feature>
<evidence type="ECO:0000256" key="6">
    <source>
        <dbReference type="ARBA" id="ARBA00023273"/>
    </source>
</evidence>
<dbReference type="InterPro" id="IPR049733">
    <property type="entry name" value="CCDC61_N"/>
</dbReference>
<comment type="subcellular location">
    <subcellularLocation>
        <location evidence="1">Cytoplasm</location>
        <location evidence="1">Cytoskeleton</location>
        <location evidence="1">Cilium basal body</location>
    </subcellularLocation>
    <subcellularLocation>
        <location evidence="2">Cytoplasm</location>
        <location evidence="2">Cytoskeleton</location>
        <location evidence="2">Microtubule organizing center</location>
        <location evidence="2">Centrosome</location>
        <location evidence="2">Centriolar satellite</location>
    </subcellularLocation>
</comment>
<dbReference type="CDD" id="cd22284">
    <property type="entry name" value="HD_CCDC61_N"/>
    <property type="match status" value="1"/>
</dbReference>
<keyword evidence="3" id="KW-0963">Cytoplasm</keyword>
<accession>A0A8C4RCC6</accession>
<evidence type="ECO:0000256" key="7">
    <source>
        <dbReference type="ARBA" id="ARBA00038217"/>
    </source>
</evidence>
<feature type="compositionally biased region" description="Basic and acidic residues" evidence="12">
    <location>
        <begin position="300"/>
        <end position="309"/>
    </location>
</feature>
<dbReference type="Proteomes" id="UP000694620">
    <property type="component" value="Chromosome 1"/>
</dbReference>
<evidence type="ECO:0000313" key="13">
    <source>
        <dbReference type="Ensembl" id="ENSECRP00000000073.1"/>
    </source>
</evidence>
<evidence type="ECO:0000256" key="5">
    <source>
        <dbReference type="ARBA" id="ARBA00023212"/>
    </source>
</evidence>
<feature type="coiled-coil region" evidence="11">
    <location>
        <begin position="177"/>
        <end position="274"/>
    </location>
</feature>
<dbReference type="AlphaFoldDB" id="A0A8C4RCC6"/>
<evidence type="ECO:0000256" key="9">
    <source>
        <dbReference type="ARBA" id="ARBA00041518"/>
    </source>
</evidence>
<dbReference type="GeneTree" id="ENSGT00940000154133"/>
<organism evidence="13 14">
    <name type="scientific">Erpetoichthys calabaricus</name>
    <name type="common">Rope fish</name>
    <name type="synonym">Calamoichthys calabaricus</name>
    <dbReference type="NCBI Taxonomy" id="27687"/>
    <lineage>
        <taxon>Eukaryota</taxon>
        <taxon>Metazoa</taxon>
        <taxon>Chordata</taxon>
        <taxon>Craniata</taxon>
        <taxon>Vertebrata</taxon>
        <taxon>Euteleostomi</taxon>
        <taxon>Actinopterygii</taxon>
        <taxon>Polypteriformes</taxon>
        <taxon>Polypteridae</taxon>
        <taxon>Erpetoichthys</taxon>
    </lineage>
</organism>
<keyword evidence="5" id="KW-0206">Cytoskeleton</keyword>
<keyword evidence="14" id="KW-1185">Reference proteome</keyword>
<sequence>MLGRMETVQKEFVFQGTKYSILVSWGEDLLEVEVSNTVTTEQWGAEFSPEYIENLTQKTGNFKEFAIFCNMLVSAVTKSCESVTLQLLTFDDLQQLHKKKASHSECVRPLVKSPALNMKRYFILIYSVEFDRIHYPLPLAFYGKLDPVLLQRENRRLRSQLTEWMSNEGPDTRDGDMHRLQAEVEQMRQEKALLTRELELLRSESSQPRRDPRSMKVLKDMVRILEEQLLQERNKHQRSASKREQEYNMLLDEIEDLKASERKLKSRVKSLTSELAIYKKGRVTPVGQPRSGSVLGSDHSQGEERRSTSNERSAGHRLRSQSRSHSRGRNEQWGQRNQRIGSRERSSSREMQSSAEKRLKVPRQSPSPSARRPPRFDPTAYVKDKARKQMETETRNQRKVLRDMLSSPSSAQRGRTFSRATRPAGRSVGSARSSSAETLRSRQSSASSMSETEDLSGPFPSKSTSRNRKKKHPCNSGLGNGCILPGSRSKAKKRMSSTPNRINKASDKENSYELSDIDARLMTVREYLRNMEARC</sequence>
<evidence type="ECO:0000256" key="12">
    <source>
        <dbReference type="SAM" id="MobiDB-lite"/>
    </source>
</evidence>